<protein>
    <submittedName>
        <fullName evidence="9">Aminotran_1_2 domain-containing protein</fullName>
    </submittedName>
</protein>
<evidence type="ECO:0000313" key="9">
    <source>
        <dbReference type="WBParaSite" id="TCONS_00002474.p1"/>
    </source>
</evidence>
<dbReference type="PANTHER" id="PTHR43807:SF20">
    <property type="entry name" value="FI04487P"/>
    <property type="match status" value="1"/>
</dbReference>
<dbReference type="Proteomes" id="UP000035681">
    <property type="component" value="Unplaced"/>
</dbReference>
<dbReference type="GO" id="GO:0030170">
    <property type="term" value="F:pyridoxal phosphate binding"/>
    <property type="evidence" value="ECO:0007669"/>
    <property type="project" value="InterPro"/>
</dbReference>
<evidence type="ECO:0000313" key="8">
    <source>
        <dbReference type="Proteomes" id="UP000035681"/>
    </source>
</evidence>
<keyword evidence="3" id="KW-0032">Aminotransferase</keyword>
<keyword evidence="8" id="KW-1185">Reference proteome</keyword>
<reference evidence="9" key="1">
    <citation type="submission" date="2024-02" db="UniProtKB">
        <authorList>
            <consortium name="WormBaseParasite"/>
        </authorList>
    </citation>
    <scope>IDENTIFICATION</scope>
</reference>
<comment type="similarity">
    <text evidence="2">Belongs to the class-I pyridoxal-phosphate-dependent aminotransferase family.</text>
</comment>
<dbReference type="Gene3D" id="3.90.1150.10">
    <property type="entry name" value="Aspartate Aminotransferase, domain 1"/>
    <property type="match status" value="1"/>
</dbReference>
<sequence>LIMSTLIKYNRIISTCYQQSILFRNNTPSILQNCSFSNSLKKMTKRVPNTNFGEYKQSIWVEFTTLAAQTKAVNLGQGFPDTPCPSFVSDYLKEIADHPERIDYMQYTRGFGDPRLTLALSKLYSRTLGVNVNQNNDVLVTVGAYLALYYSFTAWLNKGDEVLVIEPTYDSYVPQISAAGGVPVPVILKLDKSNIKNGLSSSDFKLDMSALEEKVTPKTKMLVLTNPNNPIGKLYSRKELEEIAKFVEKHDLIVVSDEVYEWHIPHSTKKIKGEGMIRFASLPNMYDRTITIGSAGKAFSITGWKIGWTIAPEHLSLPIRMLHQNCTFNVATPLQVAIARGFEKELALFENYDKTGDEKLLKDSYLLNILPQELESRRDELAEILKKANLTPIIPEAGYFMLADYSNLDFQENGKKIFEIINEPKYGSVNGEDEALDYKFVRWLCIERNLATIPLSAFYSKEFKKDNEYTIRTCFFKSDSTLKKAENILLELKK</sequence>
<dbReference type="FunFam" id="3.40.640.10:FF:000024">
    <property type="entry name" value="Kynurenine--oxoglutarate transaminase 3"/>
    <property type="match status" value="1"/>
</dbReference>
<evidence type="ECO:0000256" key="5">
    <source>
        <dbReference type="ARBA" id="ARBA00022898"/>
    </source>
</evidence>
<evidence type="ECO:0000256" key="2">
    <source>
        <dbReference type="ARBA" id="ARBA00007441"/>
    </source>
</evidence>
<proteinExistence type="inferred from homology"/>
<evidence type="ECO:0000256" key="3">
    <source>
        <dbReference type="ARBA" id="ARBA00022576"/>
    </source>
</evidence>
<keyword evidence="4" id="KW-0808">Transferase</keyword>
<dbReference type="GO" id="GO:0005739">
    <property type="term" value="C:mitochondrion"/>
    <property type="evidence" value="ECO:0007669"/>
    <property type="project" value="TreeGrafter"/>
</dbReference>
<evidence type="ECO:0000256" key="4">
    <source>
        <dbReference type="ARBA" id="ARBA00022679"/>
    </source>
</evidence>
<dbReference type="InterPro" id="IPR015424">
    <property type="entry name" value="PyrdxlP-dep_Trfase"/>
</dbReference>
<dbReference type="Pfam" id="PF00155">
    <property type="entry name" value="Aminotran_1_2"/>
    <property type="match status" value="1"/>
</dbReference>
<evidence type="ECO:0000259" key="7">
    <source>
        <dbReference type="Pfam" id="PF00155"/>
    </source>
</evidence>
<dbReference type="PANTHER" id="PTHR43807">
    <property type="entry name" value="FI04487P"/>
    <property type="match status" value="1"/>
</dbReference>
<keyword evidence="5" id="KW-0663">Pyridoxal phosphate</keyword>
<dbReference type="WBParaSite" id="TCONS_00002474.p1">
    <property type="protein sequence ID" value="TCONS_00002474.p1"/>
    <property type="gene ID" value="XLOC_002323"/>
</dbReference>
<dbReference type="InterPro" id="IPR015421">
    <property type="entry name" value="PyrdxlP-dep_Trfase_major"/>
</dbReference>
<dbReference type="SUPFAM" id="SSF53383">
    <property type="entry name" value="PLP-dependent transferases"/>
    <property type="match status" value="1"/>
</dbReference>
<organism evidence="8 9">
    <name type="scientific">Strongyloides stercoralis</name>
    <name type="common">Threadworm</name>
    <dbReference type="NCBI Taxonomy" id="6248"/>
    <lineage>
        <taxon>Eukaryota</taxon>
        <taxon>Metazoa</taxon>
        <taxon>Ecdysozoa</taxon>
        <taxon>Nematoda</taxon>
        <taxon>Chromadorea</taxon>
        <taxon>Rhabditida</taxon>
        <taxon>Tylenchina</taxon>
        <taxon>Panagrolaimomorpha</taxon>
        <taxon>Strongyloidoidea</taxon>
        <taxon>Strongyloididae</taxon>
        <taxon>Strongyloides</taxon>
    </lineage>
</organism>
<dbReference type="InterPro" id="IPR004839">
    <property type="entry name" value="Aminotransferase_I/II_large"/>
</dbReference>
<comment type="cofactor">
    <cofactor evidence="1">
        <name>pyridoxal 5'-phosphate</name>
        <dbReference type="ChEBI" id="CHEBI:597326"/>
    </cofactor>
</comment>
<feature type="domain" description="Aminotransferase class I/classII large" evidence="7">
    <location>
        <begin position="71"/>
        <end position="475"/>
    </location>
</feature>
<name>A0AAF5CVT3_STRER</name>
<comment type="pathway">
    <text evidence="6">Amino-acid degradation; L-kynurenine degradation; kynurenate from L-kynurenine: step 1/2.</text>
</comment>
<dbReference type="CDD" id="cd00609">
    <property type="entry name" value="AAT_like"/>
    <property type="match status" value="1"/>
</dbReference>
<dbReference type="Gene3D" id="3.40.640.10">
    <property type="entry name" value="Type I PLP-dependent aspartate aminotransferase-like (Major domain)"/>
    <property type="match status" value="1"/>
</dbReference>
<dbReference type="GO" id="GO:0016212">
    <property type="term" value="F:kynurenine-oxoglutarate transaminase activity"/>
    <property type="evidence" value="ECO:0007669"/>
    <property type="project" value="TreeGrafter"/>
</dbReference>
<accession>A0AAF5CVT3</accession>
<dbReference type="AlphaFoldDB" id="A0AAF5CVT3"/>
<dbReference type="InterPro" id="IPR051326">
    <property type="entry name" value="Kynurenine-oxoglutarate_AT"/>
</dbReference>
<evidence type="ECO:0000256" key="6">
    <source>
        <dbReference type="ARBA" id="ARBA00024016"/>
    </source>
</evidence>
<dbReference type="InterPro" id="IPR015422">
    <property type="entry name" value="PyrdxlP-dep_Trfase_small"/>
</dbReference>
<evidence type="ECO:0000256" key="1">
    <source>
        <dbReference type="ARBA" id="ARBA00001933"/>
    </source>
</evidence>